<evidence type="ECO:0000313" key="3">
    <source>
        <dbReference type="Proteomes" id="UP000186922"/>
    </source>
</evidence>
<comment type="caution">
    <text evidence="2">The sequence shown here is derived from an EMBL/GenBank/DDBJ whole genome shotgun (WGS) entry which is preliminary data.</text>
</comment>
<name>A0A1D1VC66_RAMVA</name>
<dbReference type="Proteomes" id="UP000186922">
    <property type="component" value="Unassembled WGS sequence"/>
</dbReference>
<sequence length="53" mass="5714">MVSLPNRYGDEDPRTPSRSVNTIIEHFSSAGISSNNWNAGLPTDPENPETQGG</sequence>
<proteinExistence type="predicted"/>
<reference evidence="2 3" key="1">
    <citation type="journal article" date="2016" name="Nat. Commun.">
        <title>Extremotolerant tardigrade genome and improved radiotolerance of human cultured cells by tardigrade-unique protein.</title>
        <authorList>
            <person name="Hashimoto T."/>
            <person name="Horikawa D.D."/>
            <person name="Saito Y."/>
            <person name="Kuwahara H."/>
            <person name="Kozuka-Hata H."/>
            <person name="Shin-I T."/>
            <person name="Minakuchi Y."/>
            <person name="Ohishi K."/>
            <person name="Motoyama A."/>
            <person name="Aizu T."/>
            <person name="Enomoto A."/>
            <person name="Kondo K."/>
            <person name="Tanaka S."/>
            <person name="Hara Y."/>
            <person name="Koshikawa S."/>
            <person name="Sagara H."/>
            <person name="Miura T."/>
            <person name="Yokobori S."/>
            <person name="Miyagawa K."/>
            <person name="Suzuki Y."/>
            <person name="Kubo T."/>
            <person name="Oyama M."/>
            <person name="Kohara Y."/>
            <person name="Fujiyama A."/>
            <person name="Arakawa K."/>
            <person name="Katayama T."/>
            <person name="Toyoda A."/>
            <person name="Kunieda T."/>
        </authorList>
    </citation>
    <scope>NUCLEOTIDE SEQUENCE [LARGE SCALE GENOMIC DNA]</scope>
    <source>
        <strain evidence="2 3">YOKOZUNA-1</strain>
    </source>
</reference>
<accession>A0A1D1VC66</accession>
<keyword evidence="3" id="KW-1185">Reference proteome</keyword>
<organism evidence="2 3">
    <name type="scientific">Ramazzottius varieornatus</name>
    <name type="common">Water bear</name>
    <name type="synonym">Tardigrade</name>
    <dbReference type="NCBI Taxonomy" id="947166"/>
    <lineage>
        <taxon>Eukaryota</taxon>
        <taxon>Metazoa</taxon>
        <taxon>Ecdysozoa</taxon>
        <taxon>Tardigrada</taxon>
        <taxon>Eutardigrada</taxon>
        <taxon>Parachela</taxon>
        <taxon>Hypsibioidea</taxon>
        <taxon>Ramazzottiidae</taxon>
        <taxon>Ramazzottius</taxon>
    </lineage>
</organism>
<protein>
    <submittedName>
        <fullName evidence="2">Uncharacterized protein</fullName>
    </submittedName>
</protein>
<gene>
    <name evidence="2" type="primary">RvY_10258-1</name>
    <name evidence="2" type="synonym">RvY_10258.1</name>
    <name evidence="2" type="ORF">RvY_10258</name>
</gene>
<evidence type="ECO:0000313" key="2">
    <source>
        <dbReference type="EMBL" id="GAU99226.1"/>
    </source>
</evidence>
<feature type="region of interest" description="Disordered" evidence="1">
    <location>
        <begin position="31"/>
        <end position="53"/>
    </location>
</feature>
<feature type="region of interest" description="Disordered" evidence="1">
    <location>
        <begin position="1"/>
        <end position="20"/>
    </location>
</feature>
<dbReference type="EMBL" id="BDGG01000005">
    <property type="protein sequence ID" value="GAU99226.1"/>
    <property type="molecule type" value="Genomic_DNA"/>
</dbReference>
<evidence type="ECO:0000256" key="1">
    <source>
        <dbReference type="SAM" id="MobiDB-lite"/>
    </source>
</evidence>
<dbReference type="AlphaFoldDB" id="A0A1D1VC66"/>